<evidence type="ECO:0000313" key="1">
    <source>
        <dbReference type="EMBL" id="OAD23943.1"/>
    </source>
</evidence>
<sequence>MYRNRRFQIPGQIRNRRFLFKCPRWSNSKKLKINTLPPTPSPEGKKIKVLSHLSRGGRGVLGFSNTL</sequence>
<name>A0A176S791_9GAMM</name>
<protein>
    <submittedName>
        <fullName evidence="1">Uncharacterized protein</fullName>
    </submittedName>
</protein>
<dbReference type="Proteomes" id="UP000076962">
    <property type="component" value="Unassembled WGS sequence"/>
</dbReference>
<evidence type="ECO:0000313" key="2">
    <source>
        <dbReference type="Proteomes" id="UP000076962"/>
    </source>
</evidence>
<organism evidence="1 2">
    <name type="scientific">Candidatus Thiomargarita nelsonii</name>
    <dbReference type="NCBI Taxonomy" id="1003181"/>
    <lineage>
        <taxon>Bacteria</taxon>
        <taxon>Pseudomonadati</taxon>
        <taxon>Pseudomonadota</taxon>
        <taxon>Gammaproteobacteria</taxon>
        <taxon>Thiotrichales</taxon>
        <taxon>Thiotrichaceae</taxon>
        <taxon>Thiomargarita</taxon>
    </lineage>
</organism>
<dbReference type="AlphaFoldDB" id="A0A176S791"/>
<keyword evidence="2" id="KW-1185">Reference proteome</keyword>
<comment type="caution">
    <text evidence="1">The sequence shown here is derived from an EMBL/GenBank/DDBJ whole genome shotgun (WGS) entry which is preliminary data.</text>
</comment>
<accession>A0A176S791</accession>
<gene>
    <name evidence="1" type="ORF">THIOM_000210</name>
</gene>
<dbReference type="EMBL" id="LUTY01000085">
    <property type="protein sequence ID" value="OAD23943.1"/>
    <property type="molecule type" value="Genomic_DNA"/>
</dbReference>
<proteinExistence type="predicted"/>
<reference evidence="1 2" key="1">
    <citation type="submission" date="2016-05" db="EMBL/GenBank/DDBJ databases">
        <title>Single-cell genome of chain-forming Candidatus Thiomargarita nelsonii and comparison to other large sulfur-oxidizing bacteria.</title>
        <authorList>
            <person name="Winkel M."/>
            <person name="Salman V."/>
            <person name="Woyke T."/>
            <person name="Schulz-Vogt H."/>
            <person name="Richter M."/>
            <person name="Flood B."/>
            <person name="Bailey J."/>
            <person name="Amann R."/>
            <person name="Mussmann M."/>
        </authorList>
    </citation>
    <scope>NUCLEOTIDE SEQUENCE [LARGE SCALE GENOMIC DNA]</scope>
    <source>
        <strain evidence="1 2">THI036</strain>
    </source>
</reference>